<keyword evidence="7 9" id="KW-0503">Monooxygenase</keyword>
<dbReference type="EMBL" id="WNWR01000829">
    <property type="protein sequence ID" value="KAE9968504.1"/>
    <property type="molecule type" value="Genomic_DNA"/>
</dbReference>
<keyword evidence="4 8" id="KW-0479">Metal-binding</keyword>
<dbReference type="PANTHER" id="PTHR46206">
    <property type="entry name" value="CYTOCHROME P450"/>
    <property type="match status" value="1"/>
</dbReference>
<dbReference type="GO" id="GO:0016705">
    <property type="term" value="F:oxidoreductase activity, acting on paired donors, with incorporation or reduction of molecular oxygen"/>
    <property type="evidence" value="ECO:0007669"/>
    <property type="project" value="InterPro"/>
</dbReference>
<dbReference type="PRINTS" id="PR00465">
    <property type="entry name" value="EP450IV"/>
</dbReference>
<dbReference type="InterPro" id="IPR017972">
    <property type="entry name" value="Cyt_P450_CS"/>
</dbReference>
<evidence type="ECO:0000313" key="12">
    <source>
        <dbReference type="Proteomes" id="UP000490939"/>
    </source>
</evidence>
<feature type="binding site" description="axial binding residue" evidence="8">
    <location>
        <position position="474"/>
    </location>
    <ligand>
        <name>heme</name>
        <dbReference type="ChEBI" id="CHEBI:30413"/>
    </ligand>
    <ligandPart>
        <name>Fe</name>
        <dbReference type="ChEBI" id="CHEBI:18248"/>
    </ligandPart>
</feature>
<keyword evidence="3 8" id="KW-0349">Heme</keyword>
<dbReference type="AlphaFoldDB" id="A0A8H3UE46"/>
<keyword evidence="10" id="KW-0472">Membrane</keyword>
<comment type="cofactor">
    <cofactor evidence="1 8">
        <name>heme</name>
        <dbReference type="ChEBI" id="CHEBI:30413"/>
    </cofactor>
</comment>
<name>A0A8H3UE46_VENIN</name>
<dbReference type="GO" id="GO:0004497">
    <property type="term" value="F:monooxygenase activity"/>
    <property type="evidence" value="ECO:0007669"/>
    <property type="project" value="UniProtKB-KW"/>
</dbReference>
<proteinExistence type="inferred from homology"/>
<gene>
    <name evidence="11" type="ORF">EG327_011017</name>
</gene>
<dbReference type="InterPro" id="IPR036396">
    <property type="entry name" value="Cyt_P450_sf"/>
</dbReference>
<reference evidence="11 12" key="1">
    <citation type="submission" date="2019-07" db="EMBL/GenBank/DDBJ databases">
        <title>Venturia inaequalis Genome Resource.</title>
        <authorList>
            <person name="Lichtner F.J."/>
        </authorList>
    </citation>
    <scope>NUCLEOTIDE SEQUENCE [LARGE SCALE GENOMIC DNA]</scope>
    <source>
        <strain evidence="11 12">DMI_063113</strain>
    </source>
</reference>
<evidence type="ECO:0000313" key="11">
    <source>
        <dbReference type="EMBL" id="KAE9968504.1"/>
    </source>
</evidence>
<keyword evidence="5 9" id="KW-0560">Oxidoreductase</keyword>
<dbReference type="SUPFAM" id="SSF48264">
    <property type="entry name" value="Cytochrome P450"/>
    <property type="match status" value="1"/>
</dbReference>
<evidence type="ECO:0000256" key="5">
    <source>
        <dbReference type="ARBA" id="ARBA00023002"/>
    </source>
</evidence>
<dbReference type="Pfam" id="PF00067">
    <property type="entry name" value="p450"/>
    <property type="match status" value="1"/>
</dbReference>
<protein>
    <submittedName>
        <fullName evidence="11">Uncharacterized protein</fullName>
    </submittedName>
</protein>
<dbReference type="PANTHER" id="PTHR46206:SF2">
    <property type="entry name" value="CYTOCHROME P450 MONOOXYGENASE AUSG-RELATED"/>
    <property type="match status" value="1"/>
</dbReference>
<evidence type="ECO:0000256" key="4">
    <source>
        <dbReference type="ARBA" id="ARBA00022723"/>
    </source>
</evidence>
<dbReference type="InterPro" id="IPR001128">
    <property type="entry name" value="Cyt_P450"/>
</dbReference>
<evidence type="ECO:0000256" key="10">
    <source>
        <dbReference type="SAM" id="Phobius"/>
    </source>
</evidence>
<evidence type="ECO:0000256" key="6">
    <source>
        <dbReference type="ARBA" id="ARBA00023004"/>
    </source>
</evidence>
<dbReference type="InterPro" id="IPR002403">
    <property type="entry name" value="Cyt_P450_E_grp-IV"/>
</dbReference>
<keyword evidence="10" id="KW-0812">Transmembrane</keyword>
<evidence type="ECO:0000256" key="2">
    <source>
        <dbReference type="ARBA" id="ARBA00010617"/>
    </source>
</evidence>
<dbReference type="CDD" id="cd11041">
    <property type="entry name" value="CYP503A1-like"/>
    <property type="match status" value="1"/>
</dbReference>
<evidence type="ECO:0000256" key="3">
    <source>
        <dbReference type="ARBA" id="ARBA00022617"/>
    </source>
</evidence>
<dbReference type="PROSITE" id="PS00086">
    <property type="entry name" value="CYTOCHROME_P450"/>
    <property type="match status" value="1"/>
</dbReference>
<evidence type="ECO:0000256" key="9">
    <source>
        <dbReference type="RuleBase" id="RU000461"/>
    </source>
</evidence>
<dbReference type="Proteomes" id="UP000490939">
    <property type="component" value="Unassembled WGS sequence"/>
</dbReference>
<accession>A0A8H3UE46</accession>
<feature type="transmembrane region" description="Helical" evidence="10">
    <location>
        <begin position="37"/>
        <end position="58"/>
    </location>
</feature>
<comment type="caution">
    <text evidence="11">The sequence shown here is derived from an EMBL/GenBank/DDBJ whole genome shotgun (WGS) entry which is preliminary data.</text>
</comment>
<keyword evidence="12" id="KW-1185">Reference proteome</keyword>
<dbReference type="Gene3D" id="1.10.630.10">
    <property type="entry name" value="Cytochrome P450"/>
    <property type="match status" value="1"/>
</dbReference>
<evidence type="ECO:0000256" key="8">
    <source>
        <dbReference type="PIRSR" id="PIRSR602403-1"/>
    </source>
</evidence>
<keyword evidence="6 8" id="KW-0408">Iron</keyword>
<evidence type="ECO:0000256" key="1">
    <source>
        <dbReference type="ARBA" id="ARBA00001971"/>
    </source>
</evidence>
<comment type="similarity">
    <text evidence="2 9">Belongs to the cytochrome P450 family.</text>
</comment>
<sequence length="529" mass="60295">MAASNNHGLNLSTLGNGHWTQNFRYETLDITIRGQNLLWLVISMVIFPLATLTFFGAFQKSSKLPWVNRPGPFDIFKFFAKYRFLKGAREMVRKGFEDHADKPGFRMIADSGEITMLSPKFAYELKNDHRVDFVSLFLQDFHEGIPGFEFTADGARDAKLLRQVTKTQLTHQLAKITDALSIECIAALDDIFTNQKEFHKIQLRSSILQLVSRMSSRAFLGENFCRNKEWLDITTAYAGTVNKAAIMLRLWPSPIRRIVHWILPACRDARSGVQAARRVLEPMLERRRRQKAEDPNLKYDDTLEWTEQAAKGAYYDPVSVQLLFSMAAMHTTTDLITQVLLDLAAHPEMLEPLRHEIETVLIEEGGWTKASFHKMKLLDSVLKECQRMKPASISGLRGILNADVTLTGGLQLPKGTSIAVSTHLMWDENVYSNPQEWNGHRFYQLRQIPGKENSSQLISTAPEHMGFGLGSHACPGRFFATHEVKMALCHILLRYEWKLPVGEEPKTRSFMWSLVADPLADMLVRRRSS</sequence>
<evidence type="ECO:0000256" key="7">
    <source>
        <dbReference type="ARBA" id="ARBA00023033"/>
    </source>
</evidence>
<organism evidence="11 12">
    <name type="scientific">Venturia inaequalis</name>
    <name type="common">Apple scab fungus</name>
    <dbReference type="NCBI Taxonomy" id="5025"/>
    <lineage>
        <taxon>Eukaryota</taxon>
        <taxon>Fungi</taxon>
        <taxon>Dikarya</taxon>
        <taxon>Ascomycota</taxon>
        <taxon>Pezizomycotina</taxon>
        <taxon>Dothideomycetes</taxon>
        <taxon>Pleosporomycetidae</taxon>
        <taxon>Venturiales</taxon>
        <taxon>Venturiaceae</taxon>
        <taxon>Venturia</taxon>
    </lineage>
</organism>
<keyword evidence="10" id="KW-1133">Transmembrane helix</keyword>
<dbReference type="GO" id="GO:0005506">
    <property type="term" value="F:iron ion binding"/>
    <property type="evidence" value="ECO:0007669"/>
    <property type="project" value="InterPro"/>
</dbReference>
<dbReference type="GO" id="GO:0020037">
    <property type="term" value="F:heme binding"/>
    <property type="evidence" value="ECO:0007669"/>
    <property type="project" value="InterPro"/>
</dbReference>